<dbReference type="RefSeq" id="WP_089320364.1">
    <property type="nucleotide sequence ID" value="NZ_FZOQ01000016.1"/>
</dbReference>
<dbReference type="GO" id="GO:0043856">
    <property type="term" value="F:anti-sigma factor antagonist activity"/>
    <property type="evidence" value="ECO:0007669"/>
    <property type="project" value="InterPro"/>
</dbReference>
<keyword evidence="5" id="KW-1185">Reference proteome</keyword>
<dbReference type="InterPro" id="IPR003658">
    <property type="entry name" value="Anti-sigma_ant"/>
</dbReference>
<evidence type="ECO:0000313" key="4">
    <source>
        <dbReference type="EMBL" id="SNS89151.1"/>
    </source>
</evidence>
<dbReference type="PROSITE" id="PS50801">
    <property type="entry name" value="STAS"/>
    <property type="match status" value="1"/>
</dbReference>
<dbReference type="EMBL" id="FZOQ01000016">
    <property type="protein sequence ID" value="SNS89151.1"/>
    <property type="molecule type" value="Genomic_DNA"/>
</dbReference>
<dbReference type="SUPFAM" id="SSF52091">
    <property type="entry name" value="SpoIIaa-like"/>
    <property type="match status" value="1"/>
</dbReference>
<evidence type="ECO:0000259" key="3">
    <source>
        <dbReference type="PROSITE" id="PS50801"/>
    </source>
</evidence>
<dbReference type="InterPro" id="IPR002645">
    <property type="entry name" value="STAS_dom"/>
</dbReference>
<dbReference type="Gene3D" id="3.30.750.24">
    <property type="entry name" value="STAS domain"/>
    <property type="match status" value="1"/>
</dbReference>
<gene>
    <name evidence="4" type="ORF">SAMN06296052_11610</name>
</gene>
<proteinExistence type="inferred from homology"/>
<dbReference type="Pfam" id="PF01740">
    <property type="entry name" value="STAS"/>
    <property type="match status" value="1"/>
</dbReference>
<protein>
    <recommendedName>
        <fullName evidence="2">Anti-sigma factor antagonist</fullName>
    </recommendedName>
</protein>
<dbReference type="CDD" id="cd07043">
    <property type="entry name" value="STAS_anti-anti-sigma_factors"/>
    <property type="match status" value="1"/>
</dbReference>
<accession>A0A239I6P2</accession>
<evidence type="ECO:0000313" key="5">
    <source>
        <dbReference type="Proteomes" id="UP000198432"/>
    </source>
</evidence>
<dbReference type="PANTHER" id="PTHR33495">
    <property type="entry name" value="ANTI-SIGMA FACTOR ANTAGONIST TM_1081-RELATED-RELATED"/>
    <property type="match status" value="1"/>
</dbReference>
<dbReference type="AlphaFoldDB" id="A0A239I6P2"/>
<dbReference type="Proteomes" id="UP000198432">
    <property type="component" value="Unassembled WGS sequence"/>
</dbReference>
<feature type="domain" description="STAS" evidence="3">
    <location>
        <begin position="6"/>
        <end position="119"/>
    </location>
</feature>
<comment type="similarity">
    <text evidence="1 2">Belongs to the anti-sigma-factor antagonist family.</text>
</comment>
<name>A0A239I6P2_9BACT</name>
<dbReference type="OrthoDB" id="9795051at2"/>
<dbReference type="NCBIfam" id="TIGR00377">
    <property type="entry name" value="ant_ant_sig"/>
    <property type="match status" value="1"/>
</dbReference>
<evidence type="ECO:0000256" key="1">
    <source>
        <dbReference type="ARBA" id="ARBA00009013"/>
    </source>
</evidence>
<dbReference type="InterPro" id="IPR036513">
    <property type="entry name" value="STAS_dom_sf"/>
</dbReference>
<reference evidence="5" key="1">
    <citation type="submission" date="2017-06" db="EMBL/GenBank/DDBJ databases">
        <authorList>
            <person name="Varghese N."/>
            <person name="Submissions S."/>
        </authorList>
    </citation>
    <scope>NUCLEOTIDE SEQUENCE [LARGE SCALE GENOMIC DNA]</scope>
    <source>
        <strain evidence="5">NKM1</strain>
    </source>
</reference>
<evidence type="ECO:0000256" key="2">
    <source>
        <dbReference type="RuleBase" id="RU003749"/>
    </source>
</evidence>
<organism evidence="4 5">
    <name type="scientific">Pontibacter ummariensis</name>
    <dbReference type="NCBI Taxonomy" id="1610492"/>
    <lineage>
        <taxon>Bacteria</taxon>
        <taxon>Pseudomonadati</taxon>
        <taxon>Bacteroidota</taxon>
        <taxon>Cytophagia</taxon>
        <taxon>Cytophagales</taxon>
        <taxon>Hymenobacteraceae</taxon>
        <taxon>Pontibacter</taxon>
    </lineage>
</organism>
<sequence length="119" mass="12963">MRAQEFNAAIEVTEEVVVIRLEGELDAHTAVTADDSLTQAAESASKQLLIDCTQLHYVSSTGLGVLLSTFHFCQSKGIRMVLFGMQPKIKNVLSILGMERIWHQTTTEAEAMQVGPASA</sequence>